<dbReference type="PANTHER" id="PTHR27007">
    <property type="match status" value="1"/>
</dbReference>
<keyword evidence="9" id="KW-0418">Kinase</keyword>
<dbReference type="FunFam" id="1.10.510.10:FF:000240">
    <property type="entry name" value="Lectin-domain containing receptor kinase A4.3"/>
    <property type="match status" value="1"/>
</dbReference>
<feature type="chain" id="PRO_5035184580" evidence="17">
    <location>
        <begin position="20"/>
        <end position="645"/>
    </location>
</feature>
<evidence type="ECO:0000256" key="1">
    <source>
        <dbReference type="ARBA" id="ARBA00004251"/>
    </source>
</evidence>
<dbReference type="PROSITE" id="PS50011">
    <property type="entry name" value="PROTEIN_KINASE_DOM"/>
    <property type="match status" value="1"/>
</dbReference>
<comment type="caution">
    <text evidence="20">The sequence shown here is derived from an EMBL/GenBank/DDBJ whole genome shotgun (WGS) entry which is preliminary data.</text>
</comment>
<keyword evidence="12" id="KW-0472">Membrane</keyword>
<dbReference type="FunFam" id="3.30.200.20:FF:000168">
    <property type="entry name" value="L-type lectin-domain containing receptor kinase IX.1"/>
    <property type="match status" value="1"/>
</dbReference>
<dbReference type="SMART" id="SM00220">
    <property type="entry name" value="S_TKc"/>
    <property type="match status" value="1"/>
</dbReference>
<name>A0A8J6BTU5_ZIZPA</name>
<keyword evidence="4" id="KW-1003">Cell membrane</keyword>
<evidence type="ECO:0000256" key="3">
    <source>
        <dbReference type="ARBA" id="ARBA00010217"/>
    </source>
</evidence>
<dbReference type="PROSITE" id="PS00108">
    <property type="entry name" value="PROTEIN_KINASE_ST"/>
    <property type="match status" value="1"/>
</dbReference>
<evidence type="ECO:0000256" key="14">
    <source>
        <dbReference type="ARBA" id="ARBA00023180"/>
    </source>
</evidence>
<dbReference type="GO" id="GO:0004672">
    <property type="term" value="F:protein kinase activity"/>
    <property type="evidence" value="ECO:0007669"/>
    <property type="project" value="InterPro"/>
</dbReference>
<comment type="similarity">
    <text evidence="3">In the C-terminal section; belongs to the protein kinase superfamily. Ser/Thr protein kinase family.</text>
</comment>
<keyword evidence="6" id="KW-0812">Transmembrane</keyword>
<dbReference type="EMBL" id="JAAALK010000080">
    <property type="protein sequence ID" value="KAG8093251.1"/>
    <property type="molecule type" value="Genomic_DNA"/>
</dbReference>
<feature type="domain" description="Protein kinase" evidence="18">
    <location>
        <begin position="318"/>
        <end position="599"/>
    </location>
</feature>
<evidence type="ECO:0000313" key="21">
    <source>
        <dbReference type="Proteomes" id="UP000729402"/>
    </source>
</evidence>
<dbReference type="Pfam" id="PF01657">
    <property type="entry name" value="Stress-antifung"/>
    <property type="match status" value="2"/>
</dbReference>
<evidence type="ECO:0000256" key="7">
    <source>
        <dbReference type="ARBA" id="ARBA00022729"/>
    </source>
</evidence>
<evidence type="ECO:0000256" key="9">
    <source>
        <dbReference type="ARBA" id="ARBA00022777"/>
    </source>
</evidence>
<gene>
    <name evidence="20" type="ORF">GUJ93_ZPchr0012g19847</name>
</gene>
<evidence type="ECO:0000256" key="6">
    <source>
        <dbReference type="ARBA" id="ARBA00022692"/>
    </source>
</evidence>
<evidence type="ECO:0000256" key="2">
    <source>
        <dbReference type="ARBA" id="ARBA00008536"/>
    </source>
</evidence>
<dbReference type="InterPro" id="IPR000719">
    <property type="entry name" value="Prot_kinase_dom"/>
</dbReference>
<dbReference type="GO" id="GO:0005886">
    <property type="term" value="C:plasma membrane"/>
    <property type="evidence" value="ECO:0007669"/>
    <property type="project" value="UniProtKB-SubCell"/>
</dbReference>
<comment type="similarity">
    <text evidence="2">In the N-terminal section; belongs to the leguminous lectin family.</text>
</comment>
<keyword evidence="11" id="KW-1133">Transmembrane helix</keyword>
<dbReference type="PROSITE" id="PS51473">
    <property type="entry name" value="GNK2"/>
    <property type="match status" value="2"/>
</dbReference>
<dbReference type="InterPro" id="IPR050528">
    <property type="entry name" value="L-type_Lectin-RKs"/>
</dbReference>
<accession>A0A8J6BTU5</accession>
<dbReference type="GO" id="GO:0002229">
    <property type="term" value="P:defense response to oomycetes"/>
    <property type="evidence" value="ECO:0007669"/>
    <property type="project" value="UniProtKB-ARBA"/>
</dbReference>
<evidence type="ECO:0000259" key="18">
    <source>
        <dbReference type="PROSITE" id="PS50011"/>
    </source>
</evidence>
<dbReference type="PROSITE" id="PS00107">
    <property type="entry name" value="PROTEIN_KINASE_ATP"/>
    <property type="match status" value="1"/>
</dbReference>
<dbReference type="InterPro" id="IPR002902">
    <property type="entry name" value="GNK2"/>
</dbReference>
<dbReference type="Pfam" id="PF00069">
    <property type="entry name" value="Pkinase"/>
    <property type="match status" value="1"/>
</dbReference>
<evidence type="ECO:0000259" key="19">
    <source>
        <dbReference type="PROSITE" id="PS51473"/>
    </source>
</evidence>
<evidence type="ECO:0000256" key="10">
    <source>
        <dbReference type="ARBA" id="ARBA00022840"/>
    </source>
</evidence>
<dbReference type="GO" id="GO:0005524">
    <property type="term" value="F:ATP binding"/>
    <property type="evidence" value="ECO:0007669"/>
    <property type="project" value="UniProtKB-UniRule"/>
</dbReference>
<evidence type="ECO:0000256" key="8">
    <source>
        <dbReference type="ARBA" id="ARBA00022741"/>
    </source>
</evidence>
<protein>
    <submittedName>
        <fullName evidence="20">Uncharacterized protein</fullName>
    </submittedName>
</protein>
<feature type="binding site" evidence="15">
    <location>
        <position position="347"/>
    </location>
    <ligand>
        <name>ATP</name>
        <dbReference type="ChEBI" id="CHEBI:30616"/>
    </ligand>
</feature>
<keyword evidence="14" id="KW-0325">Glycoprotein</keyword>
<keyword evidence="7 17" id="KW-0732">Signal</keyword>
<feature type="compositionally biased region" description="Low complexity" evidence="16">
    <location>
        <begin position="264"/>
        <end position="278"/>
    </location>
</feature>
<feature type="domain" description="Gnk2-homologous" evidence="19">
    <location>
        <begin position="140"/>
        <end position="251"/>
    </location>
</feature>
<dbReference type="AlphaFoldDB" id="A0A8J6BTU5"/>
<evidence type="ECO:0000256" key="11">
    <source>
        <dbReference type="ARBA" id="ARBA00022989"/>
    </source>
</evidence>
<evidence type="ECO:0000256" key="13">
    <source>
        <dbReference type="ARBA" id="ARBA00023170"/>
    </source>
</evidence>
<reference evidence="20" key="1">
    <citation type="journal article" date="2021" name="bioRxiv">
        <title>Whole Genome Assembly and Annotation of Northern Wild Rice, Zizania palustris L., Supports a Whole Genome Duplication in the Zizania Genus.</title>
        <authorList>
            <person name="Haas M."/>
            <person name="Kono T."/>
            <person name="Macchietto M."/>
            <person name="Millas R."/>
            <person name="McGilp L."/>
            <person name="Shao M."/>
            <person name="Duquette J."/>
            <person name="Hirsch C.N."/>
            <person name="Kimball J."/>
        </authorList>
    </citation>
    <scope>NUCLEOTIDE SEQUENCE</scope>
    <source>
        <tissue evidence="20">Fresh leaf tissue</tissue>
    </source>
</reference>
<evidence type="ECO:0000256" key="12">
    <source>
        <dbReference type="ARBA" id="ARBA00023136"/>
    </source>
</evidence>
<keyword evidence="5" id="KW-0808">Transferase</keyword>
<feature type="region of interest" description="Disordered" evidence="16">
    <location>
        <begin position="256"/>
        <end position="283"/>
    </location>
</feature>
<feature type="signal peptide" evidence="17">
    <location>
        <begin position="1"/>
        <end position="19"/>
    </location>
</feature>
<dbReference type="Proteomes" id="UP000729402">
    <property type="component" value="Unassembled WGS sequence"/>
</dbReference>
<keyword evidence="10 15" id="KW-0067">ATP-binding</keyword>
<keyword evidence="8 15" id="KW-0547">Nucleotide-binding</keyword>
<keyword evidence="21" id="KW-1185">Reference proteome</keyword>
<dbReference type="InterPro" id="IPR008271">
    <property type="entry name" value="Ser/Thr_kinase_AS"/>
</dbReference>
<keyword evidence="13" id="KW-0675">Receptor</keyword>
<feature type="domain" description="Gnk2-homologous" evidence="19">
    <location>
        <begin position="33"/>
        <end position="136"/>
    </location>
</feature>
<organism evidence="20 21">
    <name type="scientific">Zizania palustris</name>
    <name type="common">Northern wild rice</name>
    <dbReference type="NCBI Taxonomy" id="103762"/>
    <lineage>
        <taxon>Eukaryota</taxon>
        <taxon>Viridiplantae</taxon>
        <taxon>Streptophyta</taxon>
        <taxon>Embryophyta</taxon>
        <taxon>Tracheophyta</taxon>
        <taxon>Spermatophyta</taxon>
        <taxon>Magnoliopsida</taxon>
        <taxon>Liliopsida</taxon>
        <taxon>Poales</taxon>
        <taxon>Poaceae</taxon>
        <taxon>BOP clade</taxon>
        <taxon>Oryzoideae</taxon>
        <taxon>Oryzeae</taxon>
        <taxon>Zizaniinae</taxon>
        <taxon>Zizania</taxon>
    </lineage>
</organism>
<dbReference type="OrthoDB" id="4062651at2759"/>
<reference evidence="20" key="2">
    <citation type="submission" date="2021-02" db="EMBL/GenBank/DDBJ databases">
        <authorList>
            <person name="Kimball J.A."/>
            <person name="Haas M.W."/>
            <person name="Macchietto M."/>
            <person name="Kono T."/>
            <person name="Duquette J."/>
            <person name="Shao M."/>
        </authorList>
    </citation>
    <scope>NUCLEOTIDE SEQUENCE</scope>
    <source>
        <tissue evidence="20">Fresh leaf tissue</tissue>
    </source>
</reference>
<evidence type="ECO:0000256" key="16">
    <source>
        <dbReference type="SAM" id="MobiDB-lite"/>
    </source>
</evidence>
<evidence type="ECO:0000313" key="20">
    <source>
        <dbReference type="EMBL" id="KAG8093251.1"/>
    </source>
</evidence>
<comment type="subcellular location">
    <subcellularLocation>
        <location evidence="1">Cell membrane</location>
        <topology evidence="1">Single-pass type I membrane protein</topology>
    </subcellularLocation>
</comment>
<evidence type="ECO:0000256" key="17">
    <source>
        <dbReference type="SAM" id="SignalP"/>
    </source>
</evidence>
<evidence type="ECO:0000256" key="4">
    <source>
        <dbReference type="ARBA" id="ARBA00022475"/>
    </source>
</evidence>
<evidence type="ECO:0000256" key="15">
    <source>
        <dbReference type="PROSITE-ProRule" id="PRU10141"/>
    </source>
</evidence>
<evidence type="ECO:0000256" key="5">
    <source>
        <dbReference type="ARBA" id="ARBA00022679"/>
    </source>
</evidence>
<dbReference type="InterPro" id="IPR017441">
    <property type="entry name" value="Protein_kinase_ATP_BS"/>
</dbReference>
<proteinExistence type="inferred from homology"/>
<dbReference type="CDD" id="cd23509">
    <property type="entry name" value="Gnk2-like"/>
    <property type="match status" value="2"/>
</dbReference>
<sequence length="645" mass="70644">MGAKLVLFAVVALAWSCEAAQFGGAGDDSRGYIPAWPYCSKTDNYSTNSQYQLNLNQLLNSLPIEAKKNGGFYKASLGAAPDEVFALIMCYSDRSWTQCENCLYAAANGITLFCPYSRTVDAVYDTCLLRYSNAVFFSAANTKVAFYFLKGYTDPSTMDAARRKLMGQLTEDAAGSPSPLRTANRSLAYKDSQGSPQVMYGLAQCTRDLNASECVRCLTSIVDQLPVYLPNSSYGGIKCYSCYVMYSLLEFDVIQPPPPPQPPAQAAQPPSLNSAPPALEEEEEAGLFEDEAMEDEFEKGTGPKRFRYSELAAATDNFCDEKKLGEGGFGSVYRGFLRETNLDVAIKRVSKNSKQGKKEYISEVRIISRLRHRNLVQLIGWCHGGGDLLLVYELMPNGSLDTHLHGTEPLPWVARHEIVLGVGAALLYLHQDWEQCVLHRDIKTSNIMLDTAYNAKLGDFGLARLVDHGRGSHTTVLAGTMGYMDPECIITGKACAESDVYSFGVVLLEVACGRRPAVVLPDDGDDTVIHLAQLVWDMHYGQGCLLDAADHRLNGEFDGQEMERVMVVGLWCAHPDRTMRPSIRQAVSVLRMEAPLPTLPVKMPVPTFLPPVDHNLLASAPLVFGTDCSSNTTGTVHSSSTSSSQ</sequence>